<evidence type="ECO:0008006" key="3">
    <source>
        <dbReference type="Google" id="ProtNLM"/>
    </source>
</evidence>
<dbReference type="Proteomes" id="UP000231644">
    <property type="component" value="Unassembled WGS sequence"/>
</dbReference>
<accession>A0A1I1M7R3</accession>
<sequence>MTNQIAIVLAASILALLVADWQLFDLSNSLFLARKFADLLEWVAFWR</sequence>
<organism evidence="1 2">
    <name type="scientific">Pseudooceanicola nitratireducens</name>
    <dbReference type="NCBI Taxonomy" id="517719"/>
    <lineage>
        <taxon>Bacteria</taxon>
        <taxon>Pseudomonadati</taxon>
        <taxon>Pseudomonadota</taxon>
        <taxon>Alphaproteobacteria</taxon>
        <taxon>Rhodobacterales</taxon>
        <taxon>Paracoccaceae</taxon>
        <taxon>Pseudooceanicola</taxon>
    </lineage>
</organism>
<keyword evidence="2" id="KW-1185">Reference proteome</keyword>
<evidence type="ECO:0000313" key="1">
    <source>
        <dbReference type="EMBL" id="SFC81384.1"/>
    </source>
</evidence>
<name>A0A1I1M7R3_9RHOB</name>
<dbReference type="AlphaFoldDB" id="A0A1I1M7R3"/>
<dbReference type="EMBL" id="FOLX01000001">
    <property type="protein sequence ID" value="SFC81384.1"/>
    <property type="molecule type" value="Genomic_DNA"/>
</dbReference>
<evidence type="ECO:0000313" key="2">
    <source>
        <dbReference type="Proteomes" id="UP000231644"/>
    </source>
</evidence>
<reference evidence="1 2" key="1">
    <citation type="submission" date="2016-10" db="EMBL/GenBank/DDBJ databases">
        <authorList>
            <person name="de Groot N.N."/>
        </authorList>
    </citation>
    <scope>NUCLEOTIDE SEQUENCE [LARGE SCALE GENOMIC DNA]</scope>
    <source>
        <strain evidence="1 2">DSM 29619</strain>
    </source>
</reference>
<dbReference type="RefSeq" id="WP_170848779.1">
    <property type="nucleotide sequence ID" value="NZ_BAABWI010000003.1"/>
</dbReference>
<protein>
    <recommendedName>
        <fullName evidence="3">Glyceraldehyde-3-phosphate dehydrogenase</fullName>
    </recommendedName>
</protein>
<dbReference type="STRING" id="517719.SAMN05421762_2298"/>
<gene>
    <name evidence="1" type="ORF">SAMN05421762_2298</name>
</gene>
<proteinExistence type="predicted"/>